<dbReference type="AlphaFoldDB" id="A0A927MT41"/>
<protein>
    <submittedName>
        <fullName evidence="2">Aminoglycoside phosphotransferase (APT) family kinase protein</fullName>
    </submittedName>
</protein>
<dbReference type="Pfam" id="PF01636">
    <property type="entry name" value="APH"/>
    <property type="match status" value="1"/>
</dbReference>
<comment type="caution">
    <text evidence="2">The sequence shown here is derived from an EMBL/GenBank/DDBJ whole genome shotgun (WGS) entry which is preliminary data.</text>
</comment>
<dbReference type="InterPro" id="IPR051678">
    <property type="entry name" value="AGP_Transferase"/>
</dbReference>
<keyword evidence="3" id="KW-1185">Reference proteome</keyword>
<sequence>MWPHETYRPESVVVGARLADGEEVVLKASGHRSGGAEANTLRLAAAAGVPVPPVLDEGEDPRLPGGRWMLIRKARGRPWALPAPNVRASARTQADLGRVFALLHACKLPGYGPLNEKGEGSYTRWSDFLRQSLTEPLRFLHTGGHFDRELVTRVENLFSSHAPMLDSRPGVLVHGDLGNMEIFVDRRNRVVDIVDFGDAVVGDPLYDFAHFVRGGPSDDPRSAAILPGVRRSYAAHGGAEPRNWDQLFWIYDIFNAVRNAEFSVRVDLPWVSGLRNKVDQLLDQTDDCPSLR</sequence>
<dbReference type="SUPFAM" id="SSF56112">
    <property type="entry name" value="Protein kinase-like (PK-like)"/>
    <property type="match status" value="1"/>
</dbReference>
<dbReference type="PANTHER" id="PTHR21310">
    <property type="entry name" value="AMINOGLYCOSIDE PHOSPHOTRANSFERASE-RELATED-RELATED"/>
    <property type="match status" value="1"/>
</dbReference>
<dbReference type="PANTHER" id="PTHR21310:SF15">
    <property type="entry name" value="AMINOGLYCOSIDE PHOSPHOTRANSFERASE DOMAIN-CONTAINING PROTEIN"/>
    <property type="match status" value="1"/>
</dbReference>
<reference evidence="2" key="1">
    <citation type="submission" date="2020-10" db="EMBL/GenBank/DDBJ databases">
        <title>Sequencing the genomes of 1000 actinobacteria strains.</title>
        <authorList>
            <person name="Klenk H.-P."/>
        </authorList>
    </citation>
    <scope>NUCLEOTIDE SEQUENCE</scope>
    <source>
        <strain evidence="2">DSM 45354</strain>
    </source>
</reference>
<dbReference type="InterPro" id="IPR011009">
    <property type="entry name" value="Kinase-like_dom_sf"/>
</dbReference>
<gene>
    <name evidence="2" type="ORF">HEB94_002679</name>
</gene>
<dbReference type="Proteomes" id="UP000638648">
    <property type="component" value="Unassembled WGS sequence"/>
</dbReference>
<evidence type="ECO:0000313" key="3">
    <source>
        <dbReference type="Proteomes" id="UP000638648"/>
    </source>
</evidence>
<evidence type="ECO:0000313" key="2">
    <source>
        <dbReference type="EMBL" id="MBE1605831.1"/>
    </source>
</evidence>
<dbReference type="Gene3D" id="3.90.1200.10">
    <property type="match status" value="1"/>
</dbReference>
<name>A0A927MT41_9ACTN</name>
<accession>A0A927MT41</accession>
<dbReference type="GO" id="GO:0016301">
    <property type="term" value="F:kinase activity"/>
    <property type="evidence" value="ECO:0007669"/>
    <property type="project" value="UniProtKB-KW"/>
</dbReference>
<proteinExistence type="predicted"/>
<dbReference type="InterPro" id="IPR002575">
    <property type="entry name" value="Aminoglycoside_PTrfase"/>
</dbReference>
<dbReference type="RefSeq" id="WP_192750063.1">
    <property type="nucleotide sequence ID" value="NZ_BAABJL010000206.1"/>
</dbReference>
<evidence type="ECO:0000259" key="1">
    <source>
        <dbReference type="Pfam" id="PF01636"/>
    </source>
</evidence>
<feature type="domain" description="Aminoglycoside phosphotransferase" evidence="1">
    <location>
        <begin position="33"/>
        <end position="233"/>
    </location>
</feature>
<dbReference type="EMBL" id="JADBEM010000001">
    <property type="protein sequence ID" value="MBE1605831.1"/>
    <property type="molecule type" value="Genomic_DNA"/>
</dbReference>
<keyword evidence="2" id="KW-0808">Transferase</keyword>
<keyword evidence="2" id="KW-0418">Kinase</keyword>
<organism evidence="2 3">
    <name type="scientific">Actinopolymorpha pittospori</name>
    <dbReference type="NCBI Taxonomy" id="648752"/>
    <lineage>
        <taxon>Bacteria</taxon>
        <taxon>Bacillati</taxon>
        <taxon>Actinomycetota</taxon>
        <taxon>Actinomycetes</taxon>
        <taxon>Propionibacteriales</taxon>
        <taxon>Actinopolymorphaceae</taxon>
        <taxon>Actinopolymorpha</taxon>
    </lineage>
</organism>